<sequence>MVTTRKRTIAAAGDEQANVDSQSSAPTDTEDNANDNNTISQECKRRKKTTPLDQDQPDKVEQELSMEVVTAKATRRSKKATTIKTQVVVRRQPMRTCRVKAETANKEDTAIMDKPVPRTRKKKKEEENDPLIGHPKPALSMELWELILVELAHFSPSQLIELALASKAMYSMVMALPVWQKIISVSGIKPVPKRSKPPVTPYMHVFNHRARICEQCYGYGYLSGPKAALPVFSIEEGRRIRMCLPCRQAYYERHPEPVPRTEDDDEEEDENDRRQRRGRRRGRRNTRLITKLHGQDMFRLLDRHMDMIPYDQARNPHYRAAAPMRLYDIEDLRNHARHVHGGDVGIEAALARARTMAETRRRNVEIRRQRQEELRRQRREEVEARLASENLQQRTAINEVNQYIIHGRAFGFLNTIETLDEIIDLIRLREGRRAALVQRLEAENVPIYAYRDIFMRYVTHGVPDIDTAVARYVRSHGANTISQTRTRLNVTRPAFPLQQRPQLPQQAQPDQEGQVPQAQPTTPQEQQPEEPSHQEEQGPQVQPTPQEHVEEPSHQEEQQPEEQPTPQEHIEEPSHQEQEPQEQQQ</sequence>
<evidence type="ECO:0008006" key="5">
    <source>
        <dbReference type="Google" id="ProtNLM"/>
    </source>
</evidence>
<keyword evidence="4" id="KW-1185">Reference proteome</keyword>
<feature type="compositionally biased region" description="Low complexity" evidence="2">
    <location>
        <begin position="499"/>
        <end position="526"/>
    </location>
</feature>
<evidence type="ECO:0000313" key="4">
    <source>
        <dbReference type="Proteomes" id="UP000027586"/>
    </source>
</evidence>
<feature type="region of interest" description="Disordered" evidence="2">
    <location>
        <begin position="499"/>
        <end position="585"/>
    </location>
</feature>
<dbReference type="Proteomes" id="UP000027586">
    <property type="component" value="Unassembled WGS sequence"/>
</dbReference>
<dbReference type="AlphaFoldDB" id="A0A068RS07"/>
<feature type="compositionally biased region" description="Basic residues" evidence="2">
    <location>
        <begin position="274"/>
        <end position="285"/>
    </location>
</feature>
<feature type="compositionally biased region" description="Basic and acidic residues" evidence="2">
    <location>
        <begin position="547"/>
        <end position="557"/>
    </location>
</feature>
<organism evidence="3 4">
    <name type="scientific">Lichtheimia corymbifera JMRC:FSU:9682</name>
    <dbReference type="NCBI Taxonomy" id="1263082"/>
    <lineage>
        <taxon>Eukaryota</taxon>
        <taxon>Fungi</taxon>
        <taxon>Fungi incertae sedis</taxon>
        <taxon>Mucoromycota</taxon>
        <taxon>Mucoromycotina</taxon>
        <taxon>Mucoromycetes</taxon>
        <taxon>Mucorales</taxon>
        <taxon>Lichtheimiaceae</taxon>
        <taxon>Lichtheimia</taxon>
    </lineage>
</organism>
<dbReference type="OrthoDB" id="2267388at2759"/>
<proteinExistence type="predicted"/>
<evidence type="ECO:0000256" key="2">
    <source>
        <dbReference type="SAM" id="MobiDB-lite"/>
    </source>
</evidence>
<dbReference type="VEuPathDB" id="FungiDB:LCOR_03936.1"/>
<feature type="region of interest" description="Disordered" evidence="2">
    <location>
        <begin position="254"/>
        <end position="285"/>
    </location>
</feature>
<reference evidence="3" key="1">
    <citation type="submission" date="2013-08" db="EMBL/GenBank/DDBJ databases">
        <title>Gene expansion shapes genome architecture in the human pathogen Lichtheimia corymbifera: an evolutionary genomics analysis in the ancient terrestrial Mucorales (Mucoromycotina).</title>
        <authorList>
            <person name="Schwartze V.U."/>
            <person name="Winter S."/>
            <person name="Shelest E."/>
            <person name="Marcet-Houben M."/>
            <person name="Horn F."/>
            <person name="Wehner S."/>
            <person name="Hoffmann K."/>
            <person name="Riege K."/>
            <person name="Sammeth M."/>
            <person name="Nowrousian M."/>
            <person name="Valiante V."/>
            <person name="Linde J."/>
            <person name="Jacobsen I.D."/>
            <person name="Marz M."/>
            <person name="Brakhage A.A."/>
            <person name="Gabaldon T."/>
            <person name="Bocker S."/>
            <person name="Voigt K."/>
        </authorList>
    </citation>
    <scope>NUCLEOTIDE SEQUENCE [LARGE SCALE GENOMIC DNA]</scope>
    <source>
        <strain evidence="3">FSU 9682</strain>
    </source>
</reference>
<feature type="region of interest" description="Disordered" evidence="2">
    <location>
        <begin position="1"/>
        <end position="64"/>
    </location>
</feature>
<gene>
    <name evidence="3" type="ORF">LCOR_03936.1</name>
</gene>
<feature type="compositionally biased region" description="Basic and acidic residues" evidence="2">
    <location>
        <begin position="568"/>
        <end position="578"/>
    </location>
</feature>
<evidence type="ECO:0000313" key="3">
    <source>
        <dbReference type="EMBL" id="CDH52470.1"/>
    </source>
</evidence>
<feature type="coiled-coil region" evidence="1">
    <location>
        <begin position="356"/>
        <end position="394"/>
    </location>
</feature>
<protein>
    <recommendedName>
        <fullName evidence="5">F-box domain-containing protein</fullName>
    </recommendedName>
</protein>
<accession>A0A068RS07</accession>
<dbReference type="InterPro" id="IPR037129">
    <property type="entry name" value="XPA_sf"/>
</dbReference>
<keyword evidence="1" id="KW-0175">Coiled coil</keyword>
<dbReference type="Gene3D" id="3.90.530.10">
    <property type="entry name" value="XPA C-terminal domain"/>
    <property type="match status" value="1"/>
</dbReference>
<name>A0A068RS07_9FUNG</name>
<dbReference type="EMBL" id="CBTN010000013">
    <property type="protein sequence ID" value="CDH52470.1"/>
    <property type="molecule type" value="Genomic_DNA"/>
</dbReference>
<evidence type="ECO:0000256" key="1">
    <source>
        <dbReference type="SAM" id="Coils"/>
    </source>
</evidence>
<dbReference type="CDD" id="cd21075">
    <property type="entry name" value="DBD_XPA-like"/>
    <property type="match status" value="1"/>
</dbReference>
<comment type="caution">
    <text evidence="3">The sequence shown here is derived from an EMBL/GenBank/DDBJ whole genome shotgun (WGS) entry which is preliminary data.</text>
</comment>